<comment type="subcellular location">
    <subcellularLocation>
        <location evidence="1">Membrane</location>
        <topology evidence="1">Multi-pass membrane protein</topology>
    </subcellularLocation>
</comment>
<reference evidence="8 9" key="1">
    <citation type="submission" date="2016-04" db="EMBL/GenBank/DDBJ databases">
        <title>A degradative enzymes factory behind the ericoid mycorrhizal symbiosis.</title>
        <authorList>
            <consortium name="DOE Joint Genome Institute"/>
            <person name="Martino E."/>
            <person name="Morin E."/>
            <person name="Grelet G."/>
            <person name="Kuo A."/>
            <person name="Kohler A."/>
            <person name="Daghino S."/>
            <person name="Barry K."/>
            <person name="Choi C."/>
            <person name="Cichocki N."/>
            <person name="Clum A."/>
            <person name="Copeland A."/>
            <person name="Hainaut M."/>
            <person name="Haridas S."/>
            <person name="Labutti K."/>
            <person name="Lindquist E."/>
            <person name="Lipzen A."/>
            <person name="Khouja H.-R."/>
            <person name="Murat C."/>
            <person name="Ohm R."/>
            <person name="Olson A."/>
            <person name="Spatafora J."/>
            <person name="Veneault-Fourrey C."/>
            <person name="Henrissat B."/>
            <person name="Grigoriev I."/>
            <person name="Martin F."/>
            <person name="Perotto S."/>
        </authorList>
    </citation>
    <scope>NUCLEOTIDE SEQUENCE [LARGE SCALE GENOMIC DNA]</scope>
    <source>
        <strain evidence="8 9">E</strain>
    </source>
</reference>
<dbReference type="EMBL" id="KZ613912">
    <property type="protein sequence ID" value="PMD51029.1"/>
    <property type="molecule type" value="Genomic_DNA"/>
</dbReference>
<dbReference type="InParanoid" id="A0A2J6SJT0"/>
<evidence type="ECO:0000313" key="8">
    <source>
        <dbReference type="EMBL" id="PMD51029.1"/>
    </source>
</evidence>
<dbReference type="InterPro" id="IPR049326">
    <property type="entry name" value="Rhodopsin_dom_fungi"/>
</dbReference>
<feature type="domain" description="Rhodopsin" evidence="7">
    <location>
        <begin position="35"/>
        <end position="276"/>
    </location>
</feature>
<evidence type="ECO:0000256" key="2">
    <source>
        <dbReference type="ARBA" id="ARBA00022692"/>
    </source>
</evidence>
<dbReference type="AlphaFoldDB" id="A0A2J6SJT0"/>
<sequence length="376" mass="42432">MDSMPRSDLPAGNLQPNLYAAVIATPILAIMVVALRFISKRLVHSTMWLDDWLTLVALFMTIGFDINIFFFIRSGVGLHIEAIHRDSTVVYRDFFLNLWIGELFYTFALAPAKLAFLAFYWRIFGVSSMRLPIKILAAAVMCWSIVRIVVNLLHCTPVQAYWDKTISGKCPINDQKYFVGSVLAHLLMDFAILALPGPYIKKLQISLYQKICVFAMFLLGGFICFATITQIVICFQLNVTSPDYTWNFALMTLWATVEVNLAVIAVCLPLLRPIYRLVFNGSLQSTQQSGTHSVSWNDRSNHQTLNTLKKDYSDSTRELADMDSDGNRSFTEVLDASTQGSDTICEMDTLSPRQVPKGRRVIMVKSEVDVKSSVYN</sequence>
<evidence type="ECO:0000313" key="9">
    <source>
        <dbReference type="Proteomes" id="UP000235371"/>
    </source>
</evidence>
<dbReference type="GO" id="GO:0016020">
    <property type="term" value="C:membrane"/>
    <property type="evidence" value="ECO:0007669"/>
    <property type="project" value="UniProtKB-SubCell"/>
</dbReference>
<name>A0A2J6SJT0_9HELO</name>
<keyword evidence="2 6" id="KW-0812">Transmembrane</keyword>
<feature type="transmembrane region" description="Helical" evidence="6">
    <location>
        <begin position="103"/>
        <end position="123"/>
    </location>
</feature>
<keyword evidence="9" id="KW-1185">Reference proteome</keyword>
<proteinExistence type="inferred from homology"/>
<organism evidence="8 9">
    <name type="scientific">Hyaloscypha bicolor E</name>
    <dbReference type="NCBI Taxonomy" id="1095630"/>
    <lineage>
        <taxon>Eukaryota</taxon>
        <taxon>Fungi</taxon>
        <taxon>Dikarya</taxon>
        <taxon>Ascomycota</taxon>
        <taxon>Pezizomycotina</taxon>
        <taxon>Leotiomycetes</taxon>
        <taxon>Helotiales</taxon>
        <taxon>Hyaloscyphaceae</taxon>
        <taxon>Hyaloscypha</taxon>
        <taxon>Hyaloscypha bicolor</taxon>
    </lineage>
</organism>
<keyword evidence="3 6" id="KW-1133">Transmembrane helix</keyword>
<dbReference type="Proteomes" id="UP000235371">
    <property type="component" value="Unassembled WGS sequence"/>
</dbReference>
<feature type="transmembrane region" description="Helical" evidence="6">
    <location>
        <begin position="135"/>
        <end position="154"/>
    </location>
</feature>
<keyword evidence="4 6" id="KW-0472">Membrane</keyword>
<dbReference type="GeneID" id="36586742"/>
<accession>A0A2J6SJT0</accession>
<evidence type="ECO:0000256" key="5">
    <source>
        <dbReference type="ARBA" id="ARBA00038359"/>
    </source>
</evidence>
<feature type="transmembrane region" description="Helical" evidence="6">
    <location>
        <begin position="177"/>
        <end position="199"/>
    </location>
</feature>
<gene>
    <name evidence="8" type="ORF">K444DRAFT_601231</name>
</gene>
<dbReference type="OrthoDB" id="10017208at2759"/>
<evidence type="ECO:0000259" key="7">
    <source>
        <dbReference type="Pfam" id="PF20684"/>
    </source>
</evidence>
<dbReference type="PANTHER" id="PTHR33048:SF47">
    <property type="entry name" value="INTEGRAL MEMBRANE PROTEIN-RELATED"/>
    <property type="match status" value="1"/>
</dbReference>
<dbReference type="Pfam" id="PF20684">
    <property type="entry name" value="Fung_rhodopsin"/>
    <property type="match status" value="1"/>
</dbReference>
<dbReference type="InterPro" id="IPR052337">
    <property type="entry name" value="SAT4-like"/>
</dbReference>
<comment type="similarity">
    <text evidence="5">Belongs to the SAT4 family.</text>
</comment>
<feature type="transmembrane region" description="Helical" evidence="6">
    <location>
        <begin position="51"/>
        <end position="72"/>
    </location>
</feature>
<evidence type="ECO:0000256" key="4">
    <source>
        <dbReference type="ARBA" id="ARBA00023136"/>
    </source>
</evidence>
<evidence type="ECO:0000256" key="6">
    <source>
        <dbReference type="SAM" id="Phobius"/>
    </source>
</evidence>
<protein>
    <recommendedName>
        <fullName evidence="7">Rhodopsin domain-containing protein</fullName>
    </recommendedName>
</protein>
<dbReference type="PANTHER" id="PTHR33048">
    <property type="entry name" value="PTH11-LIKE INTEGRAL MEMBRANE PROTEIN (AFU_ORTHOLOGUE AFUA_5G11245)"/>
    <property type="match status" value="1"/>
</dbReference>
<evidence type="ECO:0000256" key="3">
    <source>
        <dbReference type="ARBA" id="ARBA00022989"/>
    </source>
</evidence>
<feature type="transmembrane region" description="Helical" evidence="6">
    <location>
        <begin position="245"/>
        <end position="271"/>
    </location>
</feature>
<dbReference type="RefSeq" id="XP_024727933.1">
    <property type="nucleotide sequence ID" value="XM_024878665.1"/>
</dbReference>
<feature type="transmembrane region" description="Helical" evidence="6">
    <location>
        <begin position="211"/>
        <end position="233"/>
    </location>
</feature>
<evidence type="ECO:0000256" key="1">
    <source>
        <dbReference type="ARBA" id="ARBA00004141"/>
    </source>
</evidence>
<feature type="transmembrane region" description="Helical" evidence="6">
    <location>
        <begin position="20"/>
        <end position="39"/>
    </location>
</feature>